<organism evidence="2 3">
    <name type="scientific">Brenthis ino</name>
    <name type="common">lesser marbled fritillary</name>
    <dbReference type="NCBI Taxonomy" id="405034"/>
    <lineage>
        <taxon>Eukaryota</taxon>
        <taxon>Metazoa</taxon>
        <taxon>Ecdysozoa</taxon>
        <taxon>Arthropoda</taxon>
        <taxon>Hexapoda</taxon>
        <taxon>Insecta</taxon>
        <taxon>Pterygota</taxon>
        <taxon>Neoptera</taxon>
        <taxon>Endopterygota</taxon>
        <taxon>Lepidoptera</taxon>
        <taxon>Glossata</taxon>
        <taxon>Ditrysia</taxon>
        <taxon>Papilionoidea</taxon>
        <taxon>Nymphalidae</taxon>
        <taxon>Heliconiinae</taxon>
        <taxon>Argynnini</taxon>
        <taxon>Brenthis</taxon>
    </lineage>
</organism>
<proteinExistence type="predicted"/>
<keyword evidence="1" id="KW-0812">Transmembrane</keyword>
<dbReference type="EMBL" id="OV170224">
    <property type="protein sequence ID" value="CAH0724046.1"/>
    <property type="molecule type" value="Genomic_DNA"/>
</dbReference>
<name>A0A8J9YDT1_9NEOP</name>
<feature type="transmembrane region" description="Helical" evidence="1">
    <location>
        <begin position="12"/>
        <end position="36"/>
    </location>
</feature>
<gene>
    <name evidence="2" type="ORF">BINO364_LOCUS9805</name>
</gene>
<evidence type="ECO:0000313" key="2">
    <source>
        <dbReference type="EMBL" id="CAH0724046.1"/>
    </source>
</evidence>
<keyword evidence="1" id="KW-0472">Membrane</keyword>
<accession>A0A8J9YDT1</accession>
<protein>
    <submittedName>
        <fullName evidence="2">Uncharacterized protein</fullName>
    </submittedName>
</protein>
<evidence type="ECO:0000256" key="1">
    <source>
        <dbReference type="SAM" id="Phobius"/>
    </source>
</evidence>
<dbReference type="OrthoDB" id="7428194at2759"/>
<feature type="non-terminal residue" evidence="2">
    <location>
        <position position="140"/>
    </location>
</feature>
<keyword evidence="1" id="KW-1133">Transmembrane helix</keyword>
<keyword evidence="3" id="KW-1185">Reference proteome</keyword>
<dbReference type="AlphaFoldDB" id="A0A8J9YDT1"/>
<evidence type="ECO:0000313" key="3">
    <source>
        <dbReference type="Proteomes" id="UP000838878"/>
    </source>
</evidence>
<dbReference type="Proteomes" id="UP000838878">
    <property type="component" value="Chromosome 4"/>
</dbReference>
<sequence length="140" mass="15747">MESCPVRRRSRPCPILCVAKALLFALVAVFILYLPLGDPRDQCGSNCEGKLLGVCCLCDIYNASIKLGKKPLELVEHLLCTLQNLLYDLKMKFYAMLKRVDHDDLCRSICSSDSTVKAEDGKDRPGCRCSRRCCRKRAQS</sequence>
<reference evidence="2" key="1">
    <citation type="submission" date="2021-12" db="EMBL/GenBank/DDBJ databases">
        <authorList>
            <person name="Martin H S."/>
        </authorList>
    </citation>
    <scope>NUCLEOTIDE SEQUENCE</scope>
</reference>